<dbReference type="Gene3D" id="3.40.50.300">
    <property type="entry name" value="P-loop containing nucleotide triphosphate hydrolases"/>
    <property type="match status" value="2"/>
</dbReference>
<proteinExistence type="predicted"/>
<comment type="caution">
    <text evidence="3">The sequence shown here is derived from an EMBL/GenBank/DDBJ whole genome shotgun (WGS) entry which is preliminary data.</text>
</comment>
<evidence type="ECO:0000313" key="4">
    <source>
        <dbReference type="Proteomes" id="UP000597507"/>
    </source>
</evidence>
<dbReference type="InterPro" id="IPR055180">
    <property type="entry name" value="HsdR_RecA-like_helicase_dom_2"/>
</dbReference>
<dbReference type="GO" id="GO:0009035">
    <property type="term" value="F:type I site-specific deoxyribonuclease activity"/>
    <property type="evidence" value="ECO:0007669"/>
    <property type="project" value="UniProtKB-EC"/>
</dbReference>
<dbReference type="Pfam" id="PF04313">
    <property type="entry name" value="HSDR_N"/>
    <property type="match status" value="1"/>
</dbReference>
<accession>A0A8J3ECX1</accession>
<feature type="domain" description="Helicase ATP-binding" evidence="2">
    <location>
        <begin position="275"/>
        <end position="512"/>
    </location>
</feature>
<name>A0A8J3ECX1_9PROT</name>
<dbReference type="InterPro" id="IPR007409">
    <property type="entry name" value="Restrct_endonuc_type1_HsdR_N"/>
</dbReference>
<dbReference type="InterPro" id="IPR027417">
    <property type="entry name" value="P-loop_NTPase"/>
</dbReference>
<sequence>MTDLHREARLEEAICTHLAAHGWLYDPGAAARHDRARGLFPEDLLAWVQQTQPEAWEALTKAHGPAAATALADRLRAALDRQGTLDVLRHGLDMVGLRRPIQLAQFRPALAMNEALAARYAANRLRVVRQLRYSPHHENSLDLVLFLNGIPVATAELKSDYTQRVEDAVDQYRFDRPPRLPGRNTPEPILAFPGGALVHFAVSNSEVRMCTRLEGAESRFLPFNRGHDGGGGNPPNPHGAPTAYLWEEVWERHSWLDILGRYLVPVKDEKKRLQGWIFPRFHQLDATRKLLAAVLREGPGGRYLIQHSAGSGKTNSIAWTAHFLADLHDAANRKLFDTVLVVSDRTVLDRQLREAVEGFERTQGVVATITGEGASKSRELAEALAAGKKIVVCTIQTFPFALAEVRRLAATQGKRFAVIADEAHSSQAGQAAAKLKATLTAEEIAALEDGGEVDMEDLLAAEMKARAAQEAGISYVAFTATPKAKTLELFGRRPDPSRPAGKDNLPAPFHIYSMRQAIEEGFILDVLRNYTSWRMAFRLTHEGRELDEREVDASEAKKGILGWVRLHPHNIAARVRIVVEHFRQNVAHLLGGRAKAMVVTASRKEAVRWKTAMEAYIRQRRYPLGVLVAFSGEVSDPETGPEPFTEATMNPALRGRDIREAFATPEFSLLLVANKFQTGFDQPLLCAMYVDKRLSGIQAVQTLSRLNRAYPGKDATYVVDFVNEPEEILAAFRQYYETAELADVSDPHVVLDLRSKLDALGLYDRFEVERVAKVAVNPKATQAELDAAIGPVSNRLLTRFRQAQQAWRAGADGTKAREAAKAEMDVLLLFKRDLGSYVRLYEFLGQMFDYGNTAFEKLYLFGKLLLPLLDYGREREGVDLSALRLTHHRMRDLGQQRLNLGGGEGAEGLKPPTEVGSGQVQDRQKQRLGEIIRALNDLFEGELTEGDRIAFAESVRSKLMESATLRAQAAANTREQFGNSPNLREELLNAIIATMEAHGSMSRQALNSEAVQAGLLAVLLGPGALWEGLRKGEEPGAGADPR</sequence>
<keyword evidence="4" id="KW-1185">Reference proteome</keyword>
<dbReference type="InterPro" id="IPR040980">
    <property type="entry name" value="SWI2_SNF2"/>
</dbReference>
<dbReference type="Proteomes" id="UP000597507">
    <property type="component" value="Unassembled WGS sequence"/>
</dbReference>
<dbReference type="SUPFAM" id="SSF52540">
    <property type="entry name" value="P-loop containing nucleoside triphosphate hydrolases"/>
    <property type="match status" value="1"/>
</dbReference>
<dbReference type="GO" id="GO:0009307">
    <property type="term" value="P:DNA restriction-modification system"/>
    <property type="evidence" value="ECO:0007669"/>
    <property type="project" value="UniProtKB-KW"/>
</dbReference>
<reference evidence="3 4" key="1">
    <citation type="journal article" date="2014" name="Int. J. Syst. Evol. Microbiol.">
        <title>Complete genome sequence of Corynebacterium casei LMG S-19264T (=DSM 44701T), isolated from a smear-ripened cheese.</title>
        <authorList>
            <consortium name="US DOE Joint Genome Institute (JGI-PGF)"/>
            <person name="Walter F."/>
            <person name="Albersmeier A."/>
            <person name="Kalinowski J."/>
            <person name="Ruckert C."/>
        </authorList>
    </citation>
    <scope>NUCLEOTIDE SEQUENCE [LARGE SCALE GENOMIC DNA]</scope>
    <source>
        <strain evidence="3 4">CGMCC 1.16330</strain>
    </source>
</reference>
<gene>
    <name evidence="3" type="ORF">GCM10010964_28430</name>
</gene>
<organism evidence="3 4">
    <name type="scientific">Caldovatus sediminis</name>
    <dbReference type="NCBI Taxonomy" id="2041189"/>
    <lineage>
        <taxon>Bacteria</taxon>
        <taxon>Pseudomonadati</taxon>
        <taxon>Pseudomonadota</taxon>
        <taxon>Alphaproteobacteria</taxon>
        <taxon>Acetobacterales</taxon>
        <taxon>Roseomonadaceae</taxon>
        <taxon>Caldovatus</taxon>
    </lineage>
</organism>
<dbReference type="GO" id="GO:0005524">
    <property type="term" value="F:ATP binding"/>
    <property type="evidence" value="ECO:0007669"/>
    <property type="project" value="UniProtKB-KW"/>
</dbReference>
<dbReference type="PANTHER" id="PTHR42927">
    <property type="entry name" value="HELICASE SUPERFAMILY 1 AND 2 DOMAIN-CONTAINING PROTEIN"/>
    <property type="match status" value="1"/>
</dbReference>
<dbReference type="PANTHER" id="PTHR42927:SF1">
    <property type="entry name" value="HELICASE SUPERFAMILY 1 AND 2 DOMAIN-CONTAINING PROTEIN"/>
    <property type="match status" value="1"/>
</dbReference>
<evidence type="ECO:0000313" key="3">
    <source>
        <dbReference type="EMBL" id="GGG39165.1"/>
    </source>
</evidence>
<dbReference type="Pfam" id="PF22679">
    <property type="entry name" value="T1R_D3-like"/>
    <property type="match status" value="1"/>
</dbReference>
<dbReference type="SMART" id="SM00487">
    <property type="entry name" value="DEXDc"/>
    <property type="match status" value="1"/>
</dbReference>
<dbReference type="Gene3D" id="3.90.1570.50">
    <property type="match status" value="1"/>
</dbReference>
<dbReference type="Pfam" id="PF18766">
    <property type="entry name" value="SWI2_SNF2"/>
    <property type="match status" value="1"/>
</dbReference>
<dbReference type="GO" id="GO:0003677">
    <property type="term" value="F:DNA binding"/>
    <property type="evidence" value="ECO:0007669"/>
    <property type="project" value="UniProtKB-KW"/>
</dbReference>
<protein>
    <recommendedName>
        <fullName evidence="2">Helicase ATP-binding domain-containing protein</fullName>
    </recommendedName>
</protein>
<dbReference type="RefSeq" id="WP_188901321.1">
    <property type="nucleotide sequence ID" value="NZ_BMKS01000008.1"/>
</dbReference>
<dbReference type="AlphaFoldDB" id="A0A8J3ECX1"/>
<feature type="region of interest" description="Disordered" evidence="1">
    <location>
        <begin position="900"/>
        <end position="922"/>
    </location>
</feature>
<dbReference type="InterPro" id="IPR014001">
    <property type="entry name" value="Helicase_ATP-bd"/>
</dbReference>
<evidence type="ECO:0000256" key="1">
    <source>
        <dbReference type="SAM" id="MobiDB-lite"/>
    </source>
</evidence>
<evidence type="ECO:0000259" key="2">
    <source>
        <dbReference type="SMART" id="SM00487"/>
    </source>
</evidence>
<dbReference type="EMBL" id="BMKS01000008">
    <property type="protein sequence ID" value="GGG39165.1"/>
    <property type="molecule type" value="Genomic_DNA"/>
</dbReference>